<dbReference type="PANTHER" id="PTHR47763">
    <property type="entry name" value="ALPHA-PROTEIN KINASE VWKA"/>
    <property type="match status" value="1"/>
</dbReference>
<evidence type="ECO:0000313" key="7">
    <source>
        <dbReference type="Proteomes" id="UP000004358"/>
    </source>
</evidence>
<gene>
    <name evidence="6" type="ORF">DSM3645_28547</name>
</gene>
<accession>A3ZPD1</accession>
<comment type="subcellular location">
    <subcellularLocation>
        <location evidence="1">Secreted</location>
    </subcellularLocation>
</comment>
<dbReference type="PROSITE" id="PS50234">
    <property type="entry name" value="VWFA"/>
    <property type="match status" value="1"/>
</dbReference>
<proteinExistence type="predicted"/>
<dbReference type="AlphaFoldDB" id="A3ZPD1"/>
<dbReference type="InterPro" id="IPR036465">
    <property type="entry name" value="vWFA_dom_sf"/>
</dbReference>
<dbReference type="GO" id="GO:0004674">
    <property type="term" value="F:protein serine/threonine kinase activity"/>
    <property type="evidence" value="ECO:0007669"/>
    <property type="project" value="TreeGrafter"/>
</dbReference>
<dbReference type="EMBL" id="AANZ01000004">
    <property type="protein sequence ID" value="EAQ81609.1"/>
    <property type="molecule type" value="Genomic_DNA"/>
</dbReference>
<evidence type="ECO:0000313" key="6">
    <source>
        <dbReference type="EMBL" id="EAQ81609.1"/>
    </source>
</evidence>
<evidence type="ECO:0000256" key="1">
    <source>
        <dbReference type="ARBA" id="ARBA00004613"/>
    </source>
</evidence>
<feature type="signal peptide" evidence="4">
    <location>
        <begin position="1"/>
        <end position="26"/>
    </location>
</feature>
<dbReference type="PANTHER" id="PTHR47763:SF1">
    <property type="entry name" value="DUF659 DOMAIN-CONTAINING PROTEIN"/>
    <property type="match status" value="1"/>
</dbReference>
<comment type="caution">
    <text evidence="6">The sequence shown here is derived from an EMBL/GenBank/DDBJ whole genome shotgun (WGS) entry which is preliminary data.</text>
</comment>
<reference evidence="6 7" key="1">
    <citation type="submission" date="2006-02" db="EMBL/GenBank/DDBJ databases">
        <authorList>
            <person name="Amann R."/>
            <person name="Ferriera S."/>
            <person name="Johnson J."/>
            <person name="Kravitz S."/>
            <person name="Halpern A."/>
            <person name="Remington K."/>
            <person name="Beeson K."/>
            <person name="Tran B."/>
            <person name="Rogers Y.-H."/>
            <person name="Friedman R."/>
            <person name="Venter J.C."/>
        </authorList>
    </citation>
    <scope>NUCLEOTIDE SEQUENCE [LARGE SCALE GENOMIC DNA]</scope>
    <source>
        <strain evidence="6 7">DSM 3645</strain>
    </source>
</reference>
<dbReference type="STRING" id="314230.DSM3645_28547"/>
<sequence>MSQILRKSTWLISTAILLFLVPSAQADSSQLIKSTNGSGNLYEKLIVKSSSAVYVKEPTVGSTRIFVPAFSIFYRLKTDTPNNEQEGYYRIGKRNGESIGWIKKEFVAAWNTRFGLEPGLPQPDRHFTIYRDEKGESAHIEFVGKEGQIPDGAKRFALITDVPAEENGDEVYPVVVFTGSVESGGAREKEQMALYNLQLEVVFVIDTTASMEPLIEVARQVVKRTTDSLVNMPDVKPVVHFGLVEYRDAPPQAEFASRLLCRLNEDHGVFWQKLQDLKVSTADMNDIPEDMVAGLKLAINDVAWRPNSSKHIIILGDAPAKDGFDAISDETYRSDSGWTLDQVNQAARPQGGSDSERALGAKNFHSISNDHQPLLDTFMNAPEIKKLPVKEQRELREVLEDPQLTAEIRRDADAVFRSLQQSGMEADVADALVTLIATSDALDRWQVALHTQLKLLAGNGQQLQGYYAEVNTHKSDNAKENAIQGLTDILNKAYQSLATARDGKAVEAAGSFANGGSISRAIYQIAGTKGDAAGLQQVENGYATLRDENGRQVAHKRVMVFKTELMRLYSVLDSLHTTFQSKSNKADRQNVSDILDELKRAVASQVSGQQIDENVNLKDLITFDFPLKTPALEVSAQQLGVMTTPAFNNWLESLATARDRSKALVMGGNANWTTLNNEDDEQFTFLALSELP</sequence>
<dbReference type="Proteomes" id="UP000004358">
    <property type="component" value="Unassembled WGS sequence"/>
</dbReference>
<dbReference type="OrthoDB" id="5827268at2"/>
<name>A3ZPD1_9BACT</name>
<feature type="domain" description="VWFA" evidence="5">
    <location>
        <begin position="200"/>
        <end position="399"/>
    </location>
</feature>
<dbReference type="RefSeq" id="WP_002653600.1">
    <property type="nucleotide sequence ID" value="NZ_CH672376.1"/>
</dbReference>
<keyword evidence="2" id="KW-0964">Secreted</keyword>
<dbReference type="InterPro" id="IPR002035">
    <property type="entry name" value="VWF_A"/>
</dbReference>
<dbReference type="InterPro" id="IPR052969">
    <property type="entry name" value="Thr-specific_kinase-like"/>
</dbReference>
<dbReference type="eggNOG" id="COG2304">
    <property type="taxonomic scope" value="Bacteria"/>
</dbReference>
<protein>
    <submittedName>
        <fullName evidence="6">von Willebrand factor, type A</fullName>
    </submittedName>
</protein>
<dbReference type="SUPFAM" id="SSF53300">
    <property type="entry name" value="vWA-like"/>
    <property type="match status" value="1"/>
</dbReference>
<dbReference type="InterPro" id="IPR056861">
    <property type="entry name" value="HMCN1-like_VWA"/>
</dbReference>
<dbReference type="Pfam" id="PF25106">
    <property type="entry name" value="VWA_4"/>
    <property type="match status" value="1"/>
</dbReference>
<evidence type="ECO:0000256" key="2">
    <source>
        <dbReference type="ARBA" id="ARBA00022525"/>
    </source>
</evidence>
<evidence type="ECO:0000256" key="3">
    <source>
        <dbReference type="ARBA" id="ARBA00022729"/>
    </source>
</evidence>
<feature type="chain" id="PRO_5002665170" evidence="4">
    <location>
        <begin position="27"/>
        <end position="692"/>
    </location>
</feature>
<dbReference type="GO" id="GO:0005737">
    <property type="term" value="C:cytoplasm"/>
    <property type="evidence" value="ECO:0007669"/>
    <property type="project" value="TreeGrafter"/>
</dbReference>
<evidence type="ECO:0000256" key="4">
    <source>
        <dbReference type="SAM" id="SignalP"/>
    </source>
</evidence>
<dbReference type="Gene3D" id="3.40.50.410">
    <property type="entry name" value="von Willebrand factor, type A domain"/>
    <property type="match status" value="1"/>
</dbReference>
<keyword evidence="3 4" id="KW-0732">Signal</keyword>
<organism evidence="6 7">
    <name type="scientific">Blastopirellula marina DSM 3645</name>
    <dbReference type="NCBI Taxonomy" id="314230"/>
    <lineage>
        <taxon>Bacteria</taxon>
        <taxon>Pseudomonadati</taxon>
        <taxon>Planctomycetota</taxon>
        <taxon>Planctomycetia</taxon>
        <taxon>Pirellulales</taxon>
        <taxon>Pirellulaceae</taxon>
        <taxon>Blastopirellula</taxon>
    </lineage>
</organism>
<dbReference type="CDD" id="cd00198">
    <property type="entry name" value="vWFA"/>
    <property type="match status" value="1"/>
</dbReference>
<dbReference type="HOGENOM" id="CLU_396309_0_0_0"/>
<evidence type="ECO:0000259" key="5">
    <source>
        <dbReference type="PROSITE" id="PS50234"/>
    </source>
</evidence>